<keyword evidence="2" id="KW-1185">Reference proteome</keyword>
<dbReference type="Pfam" id="PF12294">
    <property type="entry name" value="DUF3626"/>
    <property type="match status" value="2"/>
</dbReference>
<dbReference type="InterPro" id="IPR022074">
    <property type="entry name" value="DUF3626"/>
</dbReference>
<accession>A0A229R8X7</accession>
<organism evidence="1 2">
    <name type="scientific">Amycolatopsis alba DSM 44262</name>
    <dbReference type="NCBI Taxonomy" id="1125972"/>
    <lineage>
        <taxon>Bacteria</taxon>
        <taxon>Bacillati</taxon>
        <taxon>Actinomycetota</taxon>
        <taxon>Actinomycetes</taxon>
        <taxon>Pseudonocardiales</taxon>
        <taxon>Pseudonocardiaceae</taxon>
        <taxon>Amycolatopsis</taxon>
    </lineage>
</organism>
<dbReference type="AlphaFoldDB" id="A0A229R8X7"/>
<comment type="caution">
    <text evidence="1">The sequence shown here is derived from an EMBL/GenBank/DDBJ whole genome shotgun (WGS) entry which is preliminary data.</text>
</comment>
<gene>
    <name evidence="1" type="ORF">CFP75_40055</name>
</gene>
<protein>
    <submittedName>
        <fullName evidence="1">DUF3626 domain-containing protein</fullName>
    </submittedName>
</protein>
<reference evidence="1 2" key="1">
    <citation type="submission" date="2017-07" db="EMBL/GenBank/DDBJ databases">
        <title>Amycolatopsis alba DSM 44262 Genome sequencing and assembly.</title>
        <authorList>
            <person name="Kaur N."/>
            <person name="Mayilraj S."/>
        </authorList>
    </citation>
    <scope>NUCLEOTIDE SEQUENCE [LARGE SCALE GENOMIC DNA]</scope>
    <source>
        <strain evidence="1 2">DSM 44262</strain>
    </source>
</reference>
<evidence type="ECO:0000313" key="1">
    <source>
        <dbReference type="EMBL" id="OXM43098.1"/>
    </source>
</evidence>
<name>A0A229R8X7_AMYAL</name>
<proteinExistence type="predicted"/>
<dbReference type="EMBL" id="NMQU01000160">
    <property type="protein sequence ID" value="OXM43098.1"/>
    <property type="molecule type" value="Genomic_DNA"/>
</dbReference>
<evidence type="ECO:0000313" key="2">
    <source>
        <dbReference type="Proteomes" id="UP000215563"/>
    </source>
</evidence>
<sequence length="247" mass="27254">MTLHFHPDRSTVDGRSVLTAMAEDGFYRGQFETGTSNGGLTAHPGGARWHWESRMFGGVYDDAPPAERPKYGALNFRRRPTGGAPRFGSAHFRMAAHTVARTTFCYPDSVLNPTDFGYGTRVSALIALAGRDDMDLLDDYVEAHVHGPVDLARDVEAVVLDPSHRGTDVEKAALRLDCPVEWHPGFRLSTEELERHPAYRGPEFVELGLALAEDGHLDPRVLGEAGHLDPQALKRVWHHVARFGALP</sequence>
<dbReference type="Proteomes" id="UP000215563">
    <property type="component" value="Unassembled WGS sequence"/>
</dbReference>
<dbReference type="OrthoDB" id="3770261at2"/>